<feature type="domain" description="N-acetyltransferase" evidence="1">
    <location>
        <begin position="7"/>
        <end position="189"/>
    </location>
</feature>
<dbReference type="InterPro" id="IPR052523">
    <property type="entry name" value="Trichothecene_AcTrans"/>
</dbReference>
<evidence type="ECO:0000259" key="1">
    <source>
        <dbReference type="PROSITE" id="PS51186"/>
    </source>
</evidence>
<dbReference type="Proteomes" id="UP001240250">
    <property type="component" value="Unassembled WGS sequence"/>
</dbReference>
<keyword evidence="3" id="KW-1185">Reference proteome</keyword>
<dbReference type="PANTHER" id="PTHR42791:SF1">
    <property type="entry name" value="N-ACETYLTRANSFERASE DOMAIN-CONTAINING PROTEIN"/>
    <property type="match status" value="1"/>
</dbReference>
<evidence type="ECO:0000313" key="2">
    <source>
        <dbReference type="EMBL" id="MDQ0425259.1"/>
    </source>
</evidence>
<accession>A0ABU0GK15</accession>
<proteinExistence type="predicted"/>
<dbReference type="InterPro" id="IPR000182">
    <property type="entry name" value="GNAT_dom"/>
</dbReference>
<dbReference type="Pfam" id="PF13508">
    <property type="entry name" value="Acetyltransf_7"/>
    <property type="match status" value="1"/>
</dbReference>
<dbReference type="RefSeq" id="WP_082739900.1">
    <property type="nucleotide sequence ID" value="NZ_JAUSVM010000001.1"/>
</dbReference>
<dbReference type="Gene3D" id="3.40.630.30">
    <property type="match status" value="1"/>
</dbReference>
<dbReference type="EMBL" id="JAUSVM010000001">
    <property type="protein sequence ID" value="MDQ0425259.1"/>
    <property type="molecule type" value="Genomic_DNA"/>
</dbReference>
<reference evidence="2 3" key="1">
    <citation type="submission" date="2023-07" db="EMBL/GenBank/DDBJ databases">
        <title>Sequencing the genomes of 1000 actinobacteria strains.</title>
        <authorList>
            <person name="Klenk H.-P."/>
        </authorList>
    </citation>
    <scope>NUCLEOTIDE SEQUENCE [LARGE SCALE GENOMIC DNA]</scope>
    <source>
        <strain evidence="2 3">DSM 14785</strain>
    </source>
</reference>
<dbReference type="PANTHER" id="PTHR42791">
    <property type="entry name" value="GNAT FAMILY ACETYLTRANSFERASE"/>
    <property type="match status" value="1"/>
</dbReference>
<gene>
    <name evidence="2" type="ORF">JO380_001640</name>
</gene>
<protein>
    <submittedName>
        <fullName evidence="2">Ribosomal protein S18 acetylase RimI-like enzyme</fullName>
    </submittedName>
</protein>
<name>A0ABU0GK15_9CELL</name>
<dbReference type="SUPFAM" id="SSF55729">
    <property type="entry name" value="Acyl-CoA N-acyltransferases (Nat)"/>
    <property type="match status" value="1"/>
</dbReference>
<dbReference type="InterPro" id="IPR016181">
    <property type="entry name" value="Acyl_CoA_acyltransferase"/>
</dbReference>
<sequence length="189" mass="19848">MAGHAVSAVRAATAADVPAAARVLADAFTGYAWTDWVLPADDHAARLAEVQGLYLAHAVEHGVVLVDDDVRGVVAFVPVDVPPPADEVWHRVAELHGDRIERLGAAPSPEPPAGAWTLATLGVLPAARGAGLGSRLVSEGLDRVGDVPVVLDTSDPRNVTLYRRHGFEVVAQVDVPDGPSVWSMLRRAA</sequence>
<comment type="caution">
    <text evidence="2">The sequence shown here is derived from an EMBL/GenBank/DDBJ whole genome shotgun (WGS) entry which is preliminary data.</text>
</comment>
<organism evidence="2 3">
    <name type="scientific">Cellulomonas iranensis</name>
    <dbReference type="NCBI Taxonomy" id="76862"/>
    <lineage>
        <taxon>Bacteria</taxon>
        <taxon>Bacillati</taxon>
        <taxon>Actinomycetota</taxon>
        <taxon>Actinomycetes</taxon>
        <taxon>Micrococcales</taxon>
        <taxon>Cellulomonadaceae</taxon>
        <taxon>Cellulomonas</taxon>
    </lineage>
</organism>
<dbReference type="PROSITE" id="PS51186">
    <property type="entry name" value="GNAT"/>
    <property type="match status" value="1"/>
</dbReference>
<evidence type="ECO:0000313" key="3">
    <source>
        <dbReference type="Proteomes" id="UP001240250"/>
    </source>
</evidence>